<dbReference type="PANTHER" id="PTHR38813:SF1">
    <property type="entry name" value="TOXIN RELE1-RELATED"/>
    <property type="match status" value="1"/>
</dbReference>
<protein>
    <submittedName>
        <fullName evidence="2">Cytotoxic translational repressor of toxin-antitoxin stability system</fullName>
    </submittedName>
</protein>
<dbReference type="InterPro" id="IPR052747">
    <property type="entry name" value="TA_system_RelE_toxin"/>
</dbReference>
<evidence type="ECO:0000313" key="2">
    <source>
        <dbReference type="EMBL" id="PSJ47848.1"/>
    </source>
</evidence>
<keyword evidence="3" id="KW-1185">Reference proteome</keyword>
<dbReference type="Proteomes" id="UP000240243">
    <property type="component" value="Unassembled WGS sequence"/>
</dbReference>
<comment type="caution">
    <text evidence="2">The sequence shown here is derived from an EMBL/GenBank/DDBJ whole genome shotgun (WGS) entry which is preliminary data.</text>
</comment>
<dbReference type="InterPro" id="IPR035093">
    <property type="entry name" value="RelE/ParE_toxin_dom_sf"/>
</dbReference>
<evidence type="ECO:0000313" key="3">
    <source>
        <dbReference type="Proteomes" id="UP000240243"/>
    </source>
</evidence>
<keyword evidence="1" id="KW-1277">Toxin-antitoxin system</keyword>
<dbReference type="Pfam" id="PF05016">
    <property type="entry name" value="ParE_toxin"/>
    <property type="match status" value="1"/>
</dbReference>
<dbReference type="OrthoDB" id="5570653at2"/>
<accession>A0A2P7RC82</accession>
<dbReference type="AlphaFoldDB" id="A0A2P7RC82"/>
<dbReference type="SUPFAM" id="SSF143011">
    <property type="entry name" value="RelE-like"/>
    <property type="match status" value="1"/>
</dbReference>
<name>A0A2P7RC82_9GAMM</name>
<reference evidence="2 3" key="1">
    <citation type="submission" date="2018-03" db="EMBL/GenBank/DDBJ databases">
        <title>The draft genome of Zobellella sp. 59N8.</title>
        <authorList>
            <person name="Liu L."/>
            <person name="Li L."/>
            <person name="Zhang X."/>
            <person name="Liang L."/>
            <person name="Wang T."/>
        </authorList>
    </citation>
    <scope>NUCLEOTIDE SEQUENCE [LARGE SCALE GENOMIC DNA]</scope>
    <source>
        <strain evidence="2 3">59N8</strain>
    </source>
</reference>
<dbReference type="PANTHER" id="PTHR38813">
    <property type="match status" value="1"/>
</dbReference>
<organism evidence="2 3">
    <name type="scientific">Zobellella endophytica</name>
    <dbReference type="NCBI Taxonomy" id="2116700"/>
    <lineage>
        <taxon>Bacteria</taxon>
        <taxon>Pseudomonadati</taxon>
        <taxon>Pseudomonadota</taxon>
        <taxon>Gammaproteobacteria</taxon>
        <taxon>Aeromonadales</taxon>
        <taxon>Aeromonadaceae</taxon>
        <taxon>Zobellella</taxon>
    </lineage>
</organism>
<proteinExistence type="predicted"/>
<dbReference type="EMBL" id="PXYG01000001">
    <property type="protein sequence ID" value="PSJ47848.1"/>
    <property type="molecule type" value="Genomic_DNA"/>
</dbReference>
<evidence type="ECO:0000256" key="1">
    <source>
        <dbReference type="ARBA" id="ARBA00022649"/>
    </source>
</evidence>
<dbReference type="Gene3D" id="3.30.2310.20">
    <property type="entry name" value="RelE-like"/>
    <property type="match status" value="1"/>
</dbReference>
<dbReference type="RefSeq" id="WP_106728259.1">
    <property type="nucleotide sequence ID" value="NZ_PXYG01000001.1"/>
</dbReference>
<gene>
    <name evidence="2" type="ORF">C7H85_03270</name>
</gene>
<sequence>MNSISWSKKARKQLLKLPQQDAVVIYDGVEELKQFPESRNVKRLTNHQYDYRLRVGRYRVLFDFDGEVKVVSIEEVKKRDGQTY</sequence>
<dbReference type="InterPro" id="IPR007712">
    <property type="entry name" value="RelE/ParE_toxin"/>
</dbReference>